<keyword evidence="2" id="KW-0255">Endonuclease</keyword>
<gene>
    <name evidence="2" type="ORF">ACFQ08_00265</name>
</gene>
<dbReference type="GO" id="GO:0004519">
    <property type="term" value="F:endonuclease activity"/>
    <property type="evidence" value="ECO:0007669"/>
    <property type="project" value="UniProtKB-KW"/>
</dbReference>
<protein>
    <submittedName>
        <fullName evidence="2">ATP-dependent endonuclease</fullName>
    </submittedName>
</protein>
<dbReference type="InterPro" id="IPR051396">
    <property type="entry name" value="Bact_Antivir_Def_Nuclease"/>
</dbReference>
<dbReference type="Pfam" id="PF13175">
    <property type="entry name" value="AAA_15"/>
    <property type="match status" value="1"/>
</dbReference>
<name>A0ABW3DH22_9ACTN</name>
<keyword evidence="3" id="KW-1185">Reference proteome</keyword>
<evidence type="ECO:0000259" key="1">
    <source>
        <dbReference type="Pfam" id="PF13175"/>
    </source>
</evidence>
<reference evidence="3" key="1">
    <citation type="journal article" date="2019" name="Int. J. Syst. Evol. Microbiol.">
        <title>The Global Catalogue of Microorganisms (GCM) 10K type strain sequencing project: providing services to taxonomists for standard genome sequencing and annotation.</title>
        <authorList>
            <consortium name="The Broad Institute Genomics Platform"/>
            <consortium name="The Broad Institute Genome Sequencing Center for Infectious Disease"/>
            <person name="Wu L."/>
            <person name="Ma J."/>
        </authorList>
    </citation>
    <scope>NUCLEOTIDE SEQUENCE [LARGE SCALE GENOMIC DNA]</scope>
    <source>
        <strain evidence="3">CCUG 62974</strain>
    </source>
</reference>
<evidence type="ECO:0000313" key="2">
    <source>
        <dbReference type="EMBL" id="MFD0883003.1"/>
    </source>
</evidence>
<evidence type="ECO:0000313" key="3">
    <source>
        <dbReference type="Proteomes" id="UP001597024"/>
    </source>
</evidence>
<comment type="caution">
    <text evidence="2">The sequence shown here is derived from an EMBL/GenBank/DDBJ whole genome shotgun (WGS) entry which is preliminary data.</text>
</comment>
<organism evidence="2 3">
    <name type="scientific">Streptosporangium algeriense</name>
    <dbReference type="NCBI Taxonomy" id="1682748"/>
    <lineage>
        <taxon>Bacteria</taxon>
        <taxon>Bacillati</taxon>
        <taxon>Actinomycetota</taxon>
        <taxon>Actinomycetes</taxon>
        <taxon>Streptosporangiales</taxon>
        <taxon>Streptosporangiaceae</taxon>
        <taxon>Streptosporangium</taxon>
    </lineage>
</organism>
<keyword evidence="2" id="KW-0540">Nuclease</keyword>
<dbReference type="InterPro" id="IPR027417">
    <property type="entry name" value="P-loop_NTPase"/>
</dbReference>
<accession>A0ABW3DH22</accession>
<dbReference type="PANTHER" id="PTHR43581:SF4">
    <property type="entry name" value="ATP_GTP PHOSPHATASE"/>
    <property type="match status" value="1"/>
</dbReference>
<dbReference type="EMBL" id="JBHTHX010000001">
    <property type="protein sequence ID" value="MFD0883003.1"/>
    <property type="molecule type" value="Genomic_DNA"/>
</dbReference>
<keyword evidence="2" id="KW-0378">Hydrolase</keyword>
<dbReference type="InterPro" id="IPR041685">
    <property type="entry name" value="AAA_GajA/Old/RecF-like"/>
</dbReference>
<dbReference type="PANTHER" id="PTHR43581">
    <property type="entry name" value="ATP/GTP PHOSPHATASE"/>
    <property type="match status" value="1"/>
</dbReference>
<sequence length="618" mass="68766">MYLNSFSVSGFRSLMDVRDIPVSAPTILAGHNDGGKTAVLSAVSFLIGDYELVEDDRTYLSVEDGRAVSRALSRRELTEVEGVFALDEWEQETFGLPAELRVRRCAGEDLISRLECWLPIPHDERLRDLSGYRLPELKELAKEFGLSPASQRKADVQDVLQKYGAENAGPAGWVGLPPALGSRMPRVLAFGGQASSIDESIKSVLMDRFQAHMADEKLQGQLQTLETSVKDQLRIDAKSLCDHIQSRCPDLTDVFVEPDVSFTRGFRGARLRIARTSGEHVGLERSGQGSARRISLAIWEWTSELLVSENSVAPELSQDESAPLEPAPLQTIIVYDEPDTHLDYGHQRKIMQLIREQSAVPHVRVIVATHSMNLIDGVDISDVVNLKLQNGRTVMERLGANDHDAIDQHLRQLAAALGLRNSVLLHERCFLAVEGSTEQRAIPLLFRLSEGMSLQSAGIALWACFNNEGALHLARYLVEHGRSVVLAVDADSRNVSKSIFKPERLRQTFGENVGHIVKMIGEPDGFNEFEELFDDDLWSLVANKVWPRENPWMAEDFGALRGQGKFSTAVQRMLQEQSESGPGGKPEMMYQLALTLTDPSDVPAQLRKIFQELRQLAV</sequence>
<proteinExistence type="predicted"/>
<dbReference type="SUPFAM" id="SSF52540">
    <property type="entry name" value="P-loop containing nucleoside triphosphate hydrolases"/>
    <property type="match status" value="1"/>
</dbReference>
<dbReference type="Proteomes" id="UP001597024">
    <property type="component" value="Unassembled WGS sequence"/>
</dbReference>
<dbReference type="Gene3D" id="3.40.50.300">
    <property type="entry name" value="P-loop containing nucleotide triphosphate hydrolases"/>
    <property type="match status" value="1"/>
</dbReference>
<feature type="domain" description="Endonuclease GajA/Old nuclease/RecF-like AAA" evidence="1">
    <location>
        <begin position="210"/>
        <end position="375"/>
    </location>
</feature>